<dbReference type="InterPro" id="IPR004033">
    <property type="entry name" value="UbiE/COQ5_MeTrFase"/>
</dbReference>
<reference evidence="1 2" key="1">
    <citation type="submission" date="2021-01" db="EMBL/GenBank/DDBJ databases">
        <title>Sequencing the genomes of 1000 actinobacteria strains.</title>
        <authorList>
            <person name="Klenk H.-P."/>
        </authorList>
    </citation>
    <scope>NUCLEOTIDE SEQUENCE [LARGE SCALE GENOMIC DNA]</scope>
    <source>
        <strain evidence="1 2">DSM 44581</strain>
    </source>
</reference>
<name>A0ABS2SGT7_9PSEU</name>
<accession>A0ABS2SGT7</accession>
<dbReference type="Proteomes" id="UP001195724">
    <property type="component" value="Unassembled WGS sequence"/>
</dbReference>
<dbReference type="EMBL" id="JAFBCL010000001">
    <property type="protein sequence ID" value="MBM7815160.1"/>
    <property type="molecule type" value="Genomic_DNA"/>
</dbReference>
<dbReference type="PANTHER" id="PTHR43861:SF1">
    <property type="entry name" value="TRANS-ACONITATE 2-METHYLTRANSFERASE"/>
    <property type="match status" value="1"/>
</dbReference>
<evidence type="ECO:0000313" key="1">
    <source>
        <dbReference type="EMBL" id="MBM7815160.1"/>
    </source>
</evidence>
<keyword evidence="1" id="KW-0830">Ubiquinone</keyword>
<dbReference type="SUPFAM" id="SSF53335">
    <property type="entry name" value="S-adenosyl-L-methionine-dependent methyltransferases"/>
    <property type="match status" value="1"/>
</dbReference>
<comment type="caution">
    <text evidence="1">The sequence shown here is derived from an EMBL/GenBank/DDBJ whole genome shotgun (WGS) entry which is preliminary data.</text>
</comment>
<dbReference type="PANTHER" id="PTHR43861">
    <property type="entry name" value="TRANS-ACONITATE 2-METHYLTRANSFERASE-RELATED"/>
    <property type="match status" value="1"/>
</dbReference>
<proteinExistence type="predicted"/>
<sequence length="243" mass="25922">MTRRLRVAEVPGAFDGAASGYDLLVGMNPGYHKALRRSAAALRLPASGARVLDLGCGTGASTAALLAVAPHAEIVGVDASEGMLARARAKSWPANVSFVRARAEDLAGAGVTGPFDAVFAAYLVRNLADPDPTLRAVRDLLRPGGRLVLHEYSVADSPLRRAIWTAVCWAVVIPGGWAVTRDRSLYTYLWRSVLRFDGASALRERLRRNGFRQVRSGTATGWQRGIVHTFVGCAEGEAADGEP</sequence>
<organism evidence="1 2">
    <name type="scientific">Saccharothrix algeriensis</name>
    <dbReference type="NCBI Taxonomy" id="173560"/>
    <lineage>
        <taxon>Bacteria</taxon>
        <taxon>Bacillati</taxon>
        <taxon>Actinomycetota</taxon>
        <taxon>Actinomycetes</taxon>
        <taxon>Pseudonocardiales</taxon>
        <taxon>Pseudonocardiaceae</taxon>
        <taxon>Saccharothrix</taxon>
    </lineage>
</organism>
<gene>
    <name evidence="1" type="ORF">JOE68_006025</name>
</gene>
<protein>
    <submittedName>
        <fullName evidence="1">Ubiquinone/menaquinone biosynthesis C-methylase UbiE</fullName>
    </submittedName>
</protein>
<dbReference type="CDD" id="cd02440">
    <property type="entry name" value="AdoMet_MTases"/>
    <property type="match status" value="1"/>
</dbReference>
<dbReference type="RefSeq" id="WP_307819981.1">
    <property type="nucleotide sequence ID" value="NZ_JAFBCL010000001.1"/>
</dbReference>
<dbReference type="Gene3D" id="3.40.50.150">
    <property type="entry name" value="Vaccinia Virus protein VP39"/>
    <property type="match status" value="1"/>
</dbReference>
<dbReference type="InterPro" id="IPR029063">
    <property type="entry name" value="SAM-dependent_MTases_sf"/>
</dbReference>
<dbReference type="Pfam" id="PF01209">
    <property type="entry name" value="Ubie_methyltran"/>
    <property type="match status" value="1"/>
</dbReference>
<keyword evidence="2" id="KW-1185">Reference proteome</keyword>
<dbReference type="PROSITE" id="PS51608">
    <property type="entry name" value="SAM_MT_UBIE"/>
    <property type="match status" value="1"/>
</dbReference>
<evidence type="ECO:0000313" key="2">
    <source>
        <dbReference type="Proteomes" id="UP001195724"/>
    </source>
</evidence>